<accession>A0AAE0EYS4</accession>
<proteinExistence type="predicted"/>
<dbReference type="Proteomes" id="UP001190700">
    <property type="component" value="Unassembled WGS sequence"/>
</dbReference>
<comment type="caution">
    <text evidence="1">The sequence shown here is derived from an EMBL/GenBank/DDBJ whole genome shotgun (WGS) entry which is preliminary data.</text>
</comment>
<gene>
    <name evidence="1" type="ORF">CYMTET_46359</name>
</gene>
<keyword evidence="2" id="KW-1185">Reference proteome</keyword>
<dbReference type="AlphaFoldDB" id="A0AAE0EYS4"/>
<organism evidence="1 2">
    <name type="scientific">Cymbomonas tetramitiformis</name>
    <dbReference type="NCBI Taxonomy" id="36881"/>
    <lineage>
        <taxon>Eukaryota</taxon>
        <taxon>Viridiplantae</taxon>
        <taxon>Chlorophyta</taxon>
        <taxon>Pyramimonadophyceae</taxon>
        <taxon>Pyramimonadales</taxon>
        <taxon>Pyramimonadaceae</taxon>
        <taxon>Cymbomonas</taxon>
    </lineage>
</organism>
<evidence type="ECO:0000313" key="1">
    <source>
        <dbReference type="EMBL" id="KAK3244015.1"/>
    </source>
</evidence>
<sequence>MDVEEMLVDVIAPEDIREASHLIAWGVSGHGGGQRSLGVQGMEVGQRSLGVQGHGGGQRSLGVQGMEVARGAWGCRGMEVARGAWGCRGMEVAEELGGGGAMEGPTRTIRAVYGTCQQSDVEVTTRAVLGLLNRTRLTRSRQSICVDGRSGSPVWVLRSTLERAREHIAKSLGQTSFQAAFKLMVKGFPAASICQSCILLTFAYHFQHGLYSWHVDNSELDGVLPPAELRSWVRPVSRLQYPNKRTRDAVHSSCCKAYDLTGCGEMCALTGGCDNREFLLQMMGKASTSVGSTWMGAWNAGHRAGGGAITVHDEMVKDHVATMPRSSYLLKRAECRRFFISSR</sequence>
<dbReference type="EMBL" id="LGRX02032415">
    <property type="protein sequence ID" value="KAK3244015.1"/>
    <property type="molecule type" value="Genomic_DNA"/>
</dbReference>
<protein>
    <submittedName>
        <fullName evidence="1">Uncharacterized protein</fullName>
    </submittedName>
</protein>
<evidence type="ECO:0000313" key="2">
    <source>
        <dbReference type="Proteomes" id="UP001190700"/>
    </source>
</evidence>
<reference evidence="1 2" key="1">
    <citation type="journal article" date="2015" name="Genome Biol. Evol.">
        <title>Comparative Genomics of a Bacterivorous Green Alga Reveals Evolutionary Causalities and Consequences of Phago-Mixotrophic Mode of Nutrition.</title>
        <authorList>
            <person name="Burns J.A."/>
            <person name="Paasch A."/>
            <person name="Narechania A."/>
            <person name="Kim E."/>
        </authorList>
    </citation>
    <scope>NUCLEOTIDE SEQUENCE [LARGE SCALE GENOMIC DNA]</scope>
    <source>
        <strain evidence="1 2">PLY_AMNH</strain>
    </source>
</reference>
<name>A0AAE0EYS4_9CHLO</name>